<keyword evidence="1" id="KW-0812">Transmembrane</keyword>
<gene>
    <name evidence="3" type="ORF">HOC_11957</name>
</gene>
<feature type="transmembrane region" description="Helical" evidence="1">
    <location>
        <begin position="153"/>
        <end position="171"/>
    </location>
</feature>
<feature type="transmembrane region" description="Helical" evidence="1">
    <location>
        <begin position="343"/>
        <end position="363"/>
    </location>
</feature>
<keyword evidence="1" id="KW-0472">Membrane</keyword>
<proteinExistence type="predicted"/>
<accession>A0A059G5H3</accession>
<keyword evidence="1" id="KW-1133">Transmembrane helix</keyword>
<dbReference type="PANTHER" id="PTHR36927:SF3">
    <property type="entry name" value="GLUCANS BIOSYNTHESIS PROTEIN C"/>
    <property type="match status" value="1"/>
</dbReference>
<dbReference type="InterPro" id="IPR050623">
    <property type="entry name" value="Glucan_succinyl_AcylTrfase"/>
</dbReference>
<dbReference type="STRING" id="1280953.HOC_11957"/>
<dbReference type="EMBL" id="ARYL01000017">
    <property type="protein sequence ID" value="KDA02097.1"/>
    <property type="molecule type" value="Genomic_DNA"/>
</dbReference>
<feature type="transmembrane region" description="Helical" evidence="1">
    <location>
        <begin position="216"/>
        <end position="233"/>
    </location>
</feature>
<name>A0A059G5H3_9PROT</name>
<dbReference type="PATRIC" id="fig|1280953.3.peg.2411"/>
<feature type="transmembrane region" description="Helical" evidence="1">
    <location>
        <begin position="178"/>
        <end position="196"/>
    </location>
</feature>
<comment type="caution">
    <text evidence="3">The sequence shown here is derived from an EMBL/GenBank/DDBJ whole genome shotgun (WGS) entry which is preliminary data.</text>
</comment>
<feature type="transmembrane region" description="Helical" evidence="1">
    <location>
        <begin position="51"/>
        <end position="71"/>
    </location>
</feature>
<dbReference type="Pfam" id="PF01757">
    <property type="entry name" value="Acyl_transf_3"/>
    <property type="match status" value="1"/>
</dbReference>
<feature type="transmembrane region" description="Helical" evidence="1">
    <location>
        <begin position="87"/>
        <end position="105"/>
    </location>
</feature>
<evidence type="ECO:0000313" key="3">
    <source>
        <dbReference type="EMBL" id="KDA02097.1"/>
    </source>
</evidence>
<dbReference type="OrthoDB" id="9809782at2"/>
<reference evidence="3 4" key="1">
    <citation type="journal article" date="2014" name="Antonie Van Leeuwenhoek">
        <title>Hyphomonas beringensis sp. nov. and Hyphomonas chukchiensis sp. nov., isolated from surface seawater of the Bering Sea and Chukchi Sea.</title>
        <authorList>
            <person name="Li C."/>
            <person name="Lai Q."/>
            <person name="Li G."/>
            <person name="Dong C."/>
            <person name="Wang J."/>
            <person name="Liao Y."/>
            <person name="Shao Z."/>
        </authorList>
    </citation>
    <scope>NUCLEOTIDE SEQUENCE [LARGE SCALE GENOMIC DNA]</scope>
    <source>
        <strain evidence="3 4">SCH89</strain>
    </source>
</reference>
<evidence type="ECO:0000256" key="1">
    <source>
        <dbReference type="SAM" id="Phobius"/>
    </source>
</evidence>
<evidence type="ECO:0000259" key="2">
    <source>
        <dbReference type="Pfam" id="PF01757"/>
    </source>
</evidence>
<organism evidence="3 4">
    <name type="scientific">Hyphomonas oceanitis SCH89</name>
    <dbReference type="NCBI Taxonomy" id="1280953"/>
    <lineage>
        <taxon>Bacteria</taxon>
        <taxon>Pseudomonadati</taxon>
        <taxon>Pseudomonadota</taxon>
        <taxon>Alphaproteobacteria</taxon>
        <taxon>Hyphomonadales</taxon>
        <taxon>Hyphomonadaceae</taxon>
        <taxon>Hyphomonas</taxon>
    </lineage>
</organism>
<dbReference type="InterPro" id="IPR002656">
    <property type="entry name" value="Acyl_transf_3_dom"/>
</dbReference>
<dbReference type="eggNOG" id="COG1835">
    <property type="taxonomic scope" value="Bacteria"/>
</dbReference>
<dbReference type="RefSeq" id="WP_035538845.1">
    <property type="nucleotide sequence ID" value="NZ_ARYL01000017.1"/>
</dbReference>
<dbReference type="GO" id="GO:0016747">
    <property type="term" value="F:acyltransferase activity, transferring groups other than amino-acyl groups"/>
    <property type="evidence" value="ECO:0007669"/>
    <property type="project" value="InterPro"/>
</dbReference>
<dbReference type="PANTHER" id="PTHR36927">
    <property type="entry name" value="BLR4337 PROTEIN"/>
    <property type="match status" value="1"/>
</dbReference>
<feature type="transmembrane region" description="Helical" evidence="1">
    <location>
        <begin position="245"/>
        <end position="267"/>
    </location>
</feature>
<keyword evidence="4" id="KW-1185">Reference proteome</keyword>
<dbReference type="Proteomes" id="UP000024942">
    <property type="component" value="Unassembled WGS sequence"/>
</dbReference>
<feature type="transmembrane region" description="Helical" evidence="1">
    <location>
        <begin position="287"/>
        <end position="304"/>
    </location>
</feature>
<protein>
    <submittedName>
        <fullName evidence="3">Acyltransferase family protein</fullName>
    </submittedName>
</protein>
<feature type="transmembrane region" description="Helical" evidence="1">
    <location>
        <begin position="12"/>
        <end position="31"/>
    </location>
</feature>
<feature type="transmembrane region" description="Helical" evidence="1">
    <location>
        <begin position="316"/>
        <end position="337"/>
    </location>
</feature>
<sequence>MTERRYDLDWLRIGAFGLLIFYHVGMFYVTWDWHVKSSHASALIEPIMQLSSPWRLVLLFLISGVATRFMANKISTWQLTKARMGRLWPPLLLAMFVIVPPQSYYEVVEALSAMHAPQSPWLDDFYVKYVTSSGHWCDADGCLMTPTYNHMWFVAYLILYSLALLPLIPLLRRLPAALAALIRGPGLIIAPWLFLYAARVFLMPLFGETHDFRNDWYLHVTYFVTFLFGFAIAKHATFFETCMRWRWAALAIMGAAWAALMTYYAAWPGDSIPPEWQRIIFRGVREMQAWTAIVAAIGFAHRHLRGHDGPVRRMLTAAVFPFYLIHQTIIVVAGHYLNELHLPVTLEASLLILITFAGCWLFYDLGRRIPFLRIWIGLPSRAKTARAAMAPPRPDPAPSGG</sequence>
<keyword evidence="3" id="KW-0012">Acyltransferase</keyword>
<dbReference type="AlphaFoldDB" id="A0A059G5H3"/>
<evidence type="ECO:0000313" key="4">
    <source>
        <dbReference type="Proteomes" id="UP000024942"/>
    </source>
</evidence>
<keyword evidence="3" id="KW-0808">Transferase</keyword>
<feature type="domain" description="Acyltransferase 3" evidence="2">
    <location>
        <begin position="6"/>
        <end position="363"/>
    </location>
</feature>